<dbReference type="PANTHER" id="PTHR38340:SF1">
    <property type="entry name" value="S-LAYER PROTEIN"/>
    <property type="match status" value="1"/>
</dbReference>
<dbReference type="Gene3D" id="2.150.10.10">
    <property type="entry name" value="Serralysin-like metalloprotease, C-terminal"/>
    <property type="match status" value="3"/>
</dbReference>
<dbReference type="EMBL" id="LPUY01000042">
    <property type="protein sequence ID" value="KUP93749.1"/>
    <property type="molecule type" value="Genomic_DNA"/>
</dbReference>
<name>A0A132BZG6_9RHOB</name>
<feature type="region of interest" description="Disordered" evidence="3">
    <location>
        <begin position="152"/>
        <end position="172"/>
    </location>
</feature>
<evidence type="ECO:0000256" key="2">
    <source>
        <dbReference type="ARBA" id="ARBA00022525"/>
    </source>
</evidence>
<organism evidence="4 5">
    <name type="scientific">Tritonibacter horizontis</name>
    <dbReference type="NCBI Taxonomy" id="1768241"/>
    <lineage>
        <taxon>Bacteria</taxon>
        <taxon>Pseudomonadati</taxon>
        <taxon>Pseudomonadota</taxon>
        <taxon>Alphaproteobacteria</taxon>
        <taxon>Rhodobacterales</taxon>
        <taxon>Paracoccaceae</taxon>
        <taxon>Tritonibacter</taxon>
    </lineage>
</organism>
<proteinExistence type="predicted"/>
<dbReference type="PROSITE" id="PS00330">
    <property type="entry name" value="HEMOLYSIN_CALCIUM"/>
    <property type="match status" value="3"/>
</dbReference>
<reference evidence="4 5" key="1">
    <citation type="submission" date="2015-12" db="EMBL/GenBank/DDBJ databases">
        <title>Genome sequence of the marine Rhodobacteraceae strain O3.65, Candidatus Tritonibacter horizontis.</title>
        <authorList>
            <person name="Poehlein A."/>
            <person name="Giebel H.A."/>
            <person name="Voget S."/>
            <person name="Brinkhoff T."/>
        </authorList>
    </citation>
    <scope>NUCLEOTIDE SEQUENCE [LARGE SCALE GENOMIC DNA]</scope>
    <source>
        <strain evidence="4 5">O3.65</strain>
    </source>
</reference>
<dbReference type="InterPro" id="IPR018511">
    <property type="entry name" value="Hemolysin-typ_Ca-bd_CS"/>
</dbReference>
<dbReference type="PRINTS" id="PR00313">
    <property type="entry name" value="CABNDNGRPT"/>
</dbReference>
<sequence length="323" mass="35423">MGNSRSTWAGNKKKFQISAKTGFIFVKIVNTLETETGIDFLDLTDYFSNPNLVSRTDTKIVISGTGGFIAEYSGKNLSLSSWLWSIESIEYRRYGDTVFTLDGFDLSWSTISSGNLFNLQSMSGNDYVFSDYSGGDRWNLYGGNDTIELGAGDDTVDGGSGSDRLYGSDGDDSLIGSRGQDHLYGRDGDDQLFGSAGRDKLWGGDGQDQLDGGANNDLLIGKLGQDTLNGGSRIDTLIGDRGTDALTGGRGADVFVFDGQSDRDRVYDFKVGTDRVELRGDFSFSDLDFNDVRRGTWVEFQDSRILFYDVEAADLQDTDNFLF</sequence>
<comment type="caution">
    <text evidence="4">The sequence shown here is derived from an EMBL/GenBank/DDBJ whole genome shotgun (WGS) entry which is preliminary data.</text>
</comment>
<dbReference type="PANTHER" id="PTHR38340">
    <property type="entry name" value="S-LAYER PROTEIN"/>
    <property type="match status" value="1"/>
</dbReference>
<accession>A0A132BZG6</accession>
<dbReference type="PATRIC" id="fig|1768241.3.peg.1469"/>
<dbReference type="InterPro" id="IPR050557">
    <property type="entry name" value="RTX_toxin/Mannuronan_C5-epim"/>
</dbReference>
<evidence type="ECO:0000256" key="3">
    <source>
        <dbReference type="SAM" id="MobiDB-lite"/>
    </source>
</evidence>
<protein>
    <submittedName>
        <fullName evidence="4">Hemolysin, chromosomal</fullName>
    </submittedName>
</protein>
<dbReference type="Pfam" id="PF00353">
    <property type="entry name" value="HemolysinCabind"/>
    <property type="match status" value="3"/>
</dbReference>
<dbReference type="GO" id="GO:0005509">
    <property type="term" value="F:calcium ion binding"/>
    <property type="evidence" value="ECO:0007669"/>
    <property type="project" value="InterPro"/>
</dbReference>
<gene>
    <name evidence="4" type="primary">hlyA_2</name>
    <name evidence="4" type="ORF">TRIHO_13990</name>
</gene>
<dbReference type="InterPro" id="IPR001343">
    <property type="entry name" value="Hemolysn_Ca-bd"/>
</dbReference>
<dbReference type="SUPFAM" id="SSF51120">
    <property type="entry name" value="beta-Roll"/>
    <property type="match status" value="2"/>
</dbReference>
<dbReference type="InterPro" id="IPR011049">
    <property type="entry name" value="Serralysin-like_metalloprot_C"/>
</dbReference>
<dbReference type="Proteomes" id="UP000068382">
    <property type="component" value="Unassembled WGS sequence"/>
</dbReference>
<dbReference type="GO" id="GO:0005576">
    <property type="term" value="C:extracellular region"/>
    <property type="evidence" value="ECO:0007669"/>
    <property type="project" value="UniProtKB-SubCell"/>
</dbReference>
<keyword evidence="2" id="KW-0964">Secreted</keyword>
<keyword evidence="5" id="KW-1185">Reference proteome</keyword>
<evidence type="ECO:0000313" key="4">
    <source>
        <dbReference type="EMBL" id="KUP93749.1"/>
    </source>
</evidence>
<dbReference type="AlphaFoldDB" id="A0A132BZG6"/>
<dbReference type="OrthoDB" id="9342475at2"/>
<dbReference type="RefSeq" id="WP_068241639.1">
    <property type="nucleotide sequence ID" value="NZ_LPUY01000042.1"/>
</dbReference>
<evidence type="ECO:0000256" key="1">
    <source>
        <dbReference type="ARBA" id="ARBA00004613"/>
    </source>
</evidence>
<comment type="subcellular location">
    <subcellularLocation>
        <location evidence="1">Secreted</location>
    </subcellularLocation>
</comment>
<evidence type="ECO:0000313" key="5">
    <source>
        <dbReference type="Proteomes" id="UP000068382"/>
    </source>
</evidence>